<evidence type="ECO:0000313" key="2">
    <source>
        <dbReference type="Proteomes" id="UP000237889"/>
    </source>
</evidence>
<accession>A0A2S0NB11</accession>
<sequence length="116" mass="12936">MSEQRDLFSKSVVADQAELKANAALYAARERAGVVEEETHPFVTAPPRVIRQGGAEAARALRERLVAEHRAVVVEAAARFARREQGIPARSILKFRLSDLPRLVRPDRDPPKEDGR</sequence>
<dbReference type="KEGG" id="phr:C6569_09920"/>
<dbReference type="EMBL" id="CP027668">
    <property type="protein sequence ID" value="AVO45350.1"/>
    <property type="molecule type" value="Genomic_DNA"/>
</dbReference>
<proteinExistence type="predicted"/>
<keyword evidence="2" id="KW-1185">Reference proteome</keyword>
<protein>
    <submittedName>
        <fullName evidence="1">Uncharacterized protein</fullName>
    </submittedName>
</protein>
<evidence type="ECO:0000313" key="1">
    <source>
        <dbReference type="EMBL" id="AVO45350.1"/>
    </source>
</evidence>
<reference evidence="1 2" key="1">
    <citation type="submission" date="2018-03" db="EMBL/GenBank/DDBJ databases">
        <title>Genome sequencing of Phreatobacter sp.</title>
        <authorList>
            <person name="Kim S.-J."/>
            <person name="Heo J."/>
            <person name="Kwon S.-W."/>
        </authorList>
    </citation>
    <scope>NUCLEOTIDE SEQUENCE [LARGE SCALE GENOMIC DNA]</scope>
    <source>
        <strain evidence="1 2">S-12</strain>
    </source>
</reference>
<dbReference type="AlphaFoldDB" id="A0A2S0NB11"/>
<name>A0A2S0NB11_9HYPH</name>
<dbReference type="Proteomes" id="UP000237889">
    <property type="component" value="Chromosome"/>
</dbReference>
<dbReference type="RefSeq" id="WP_106748691.1">
    <property type="nucleotide sequence ID" value="NZ_CP027668.1"/>
</dbReference>
<gene>
    <name evidence="1" type="ORF">C6569_09920</name>
</gene>
<organism evidence="1 2">
    <name type="scientific">Phreatobacter cathodiphilus</name>
    <dbReference type="NCBI Taxonomy" id="1868589"/>
    <lineage>
        <taxon>Bacteria</taxon>
        <taxon>Pseudomonadati</taxon>
        <taxon>Pseudomonadota</taxon>
        <taxon>Alphaproteobacteria</taxon>
        <taxon>Hyphomicrobiales</taxon>
        <taxon>Phreatobacteraceae</taxon>
        <taxon>Phreatobacter</taxon>
    </lineage>
</organism>